<reference evidence="1" key="1">
    <citation type="journal article" date="2014" name="Front. Microbiol.">
        <title>High frequency of phylogenetically diverse reductive dehalogenase-homologous genes in deep subseafloor sedimentary metagenomes.</title>
        <authorList>
            <person name="Kawai M."/>
            <person name="Futagami T."/>
            <person name="Toyoda A."/>
            <person name="Takaki Y."/>
            <person name="Nishi S."/>
            <person name="Hori S."/>
            <person name="Arai W."/>
            <person name="Tsubouchi T."/>
            <person name="Morono Y."/>
            <person name="Uchiyama I."/>
            <person name="Ito T."/>
            <person name="Fujiyama A."/>
            <person name="Inagaki F."/>
            <person name="Takami H."/>
        </authorList>
    </citation>
    <scope>NUCLEOTIDE SEQUENCE</scope>
    <source>
        <strain evidence="1">Expedition CK06-06</strain>
    </source>
</reference>
<feature type="non-terminal residue" evidence="1">
    <location>
        <position position="1"/>
    </location>
</feature>
<gene>
    <name evidence="1" type="ORF">S01H4_06564</name>
</gene>
<protein>
    <submittedName>
        <fullName evidence="1">Uncharacterized protein</fullName>
    </submittedName>
</protein>
<evidence type="ECO:0000313" key="1">
    <source>
        <dbReference type="EMBL" id="GAG55683.1"/>
    </source>
</evidence>
<proteinExistence type="predicted"/>
<dbReference type="EMBL" id="BART01002043">
    <property type="protein sequence ID" value="GAG55683.1"/>
    <property type="molecule type" value="Genomic_DNA"/>
</dbReference>
<sequence>AAMFVETAVTLNALNLFSNLLKSYPGMLYIYRNRLL</sequence>
<dbReference type="AlphaFoldDB" id="X0Z5K2"/>
<comment type="caution">
    <text evidence="1">The sequence shown here is derived from an EMBL/GenBank/DDBJ whole genome shotgun (WGS) entry which is preliminary data.</text>
</comment>
<name>X0Z5K2_9ZZZZ</name>
<accession>X0Z5K2</accession>
<organism evidence="1">
    <name type="scientific">marine sediment metagenome</name>
    <dbReference type="NCBI Taxonomy" id="412755"/>
    <lineage>
        <taxon>unclassified sequences</taxon>
        <taxon>metagenomes</taxon>
        <taxon>ecological metagenomes</taxon>
    </lineage>
</organism>